<feature type="compositionally biased region" description="Polar residues" evidence="1">
    <location>
        <begin position="121"/>
        <end position="148"/>
    </location>
</feature>
<dbReference type="Pfam" id="PF25761">
    <property type="entry name" value="TPR_PATROL1"/>
    <property type="match status" value="1"/>
</dbReference>
<feature type="region of interest" description="Disordered" evidence="1">
    <location>
        <begin position="229"/>
        <end position="266"/>
    </location>
</feature>
<evidence type="ECO:0000259" key="2">
    <source>
        <dbReference type="PROSITE" id="PS51258"/>
    </source>
</evidence>
<evidence type="ECO:0000256" key="1">
    <source>
        <dbReference type="SAM" id="MobiDB-lite"/>
    </source>
</evidence>
<organism evidence="4">
    <name type="scientific">Salvia splendens</name>
    <name type="common">Scarlet sage</name>
    <dbReference type="NCBI Taxonomy" id="180675"/>
    <lineage>
        <taxon>Eukaryota</taxon>
        <taxon>Viridiplantae</taxon>
        <taxon>Streptophyta</taxon>
        <taxon>Embryophyta</taxon>
        <taxon>Tracheophyta</taxon>
        <taxon>Spermatophyta</taxon>
        <taxon>Magnoliopsida</taxon>
        <taxon>eudicotyledons</taxon>
        <taxon>Gunneridae</taxon>
        <taxon>Pentapetalae</taxon>
        <taxon>asterids</taxon>
        <taxon>lamiids</taxon>
        <taxon>Lamiales</taxon>
        <taxon>Lamiaceae</taxon>
        <taxon>Nepetoideae</taxon>
        <taxon>Mentheae</taxon>
        <taxon>Salviinae</taxon>
        <taxon>Salvia</taxon>
        <taxon>Salvia subgen. Calosphace</taxon>
        <taxon>core Calosphace</taxon>
    </lineage>
</organism>
<feature type="domain" description="MHD1" evidence="2">
    <location>
        <begin position="671"/>
        <end position="813"/>
    </location>
</feature>
<dbReference type="AlphaFoldDB" id="A0A8X8WH51"/>
<dbReference type="PANTHER" id="PTHR31280">
    <property type="entry name" value="PROTEIN UNC-13 HOMOLOG"/>
    <property type="match status" value="1"/>
</dbReference>
<proteinExistence type="predicted"/>
<evidence type="ECO:0000259" key="3">
    <source>
        <dbReference type="PROSITE" id="PS51259"/>
    </source>
</evidence>
<comment type="caution">
    <text evidence="4">The sequence shown here is derived from an EMBL/GenBank/DDBJ whole genome shotgun (WGS) entry which is preliminary data.</text>
</comment>
<gene>
    <name evidence="4" type="ORF">SASPL_145473</name>
</gene>
<sequence>MVRNRLPYLVTLNPPSTPQHTLLKWSTGHPIPSVAASKASSQLDLIQGKRRIWFCGAYQGYGFHEDGLKAGINAANGLLRTKVQYYVNQCISPAGFFTTQISLAGNSTPPAMGRDFRISVSHQSAPSSPRTPNSHRSSTPTHDLSSPFSGIEGLERDELREAAYEVFFTACRSSPGFGGRNALSYYNSSIDTADPYGACPGSPGKHNGVGMAVTSRVKRALGLKMLKRSPASRRTNSCGAVPMPTSPGSSTPDPSSPRFGPVSRTRRPLTSAEIMRQQMKVSEQSDNRLRKTLMRTLVGQMGRRAETIILPLELLRHLKPSEFSDADEYHTWQRRQLKILEAGLVLHPSIPLDKMDAFAIKFKEILDSSDQKAIDTGKNSVTMRALCNCVVSLAWRSPNGGSTDVCHWADGYPLNVHIYTSLLASIFDSKEETMVLDEVDELIELIKKTWSTLGINRYVHNLSFTWVLFEQFVATGQVEPDLLAASYAMLTEVASDAKKSDRDPYYLRMLAQALNSMNMWMESRLLNYHDNFNRETIGLMENMLPLLFSLNKILEEDVPTYVVSGANEFTGNRVDYYIRSSLKNAFDKMVENEDATELMSNGEAREASELLMKLAGKIEELAMKEKDTFSPLLKRWHPIAAGVAAVTLHTCYGGLLKQYLTGRSPLLNETVMVMQRAGKLEKSLVQLVVEDAVECEDGGKAIVKEMVLYEVDTIIYKQMKQWIQDRLSKGKEHVLRAKQTETWNPKSKHEPHAYSAVEVVSFAKEALENFFDISITITETSFHYLIDALQTVLREYIAFVASCGTKQGCMPTLPPLTRCSRDSKFAKLWKRAACSVGVEDLNQILSGGDRSHHRPTTSRGTQRLYIRLNTLHYLVSQLQSLDKSVSMSPKVHRSTNRKPSSYLEPSLSMLRIACQHVSEVAAYRLIFIDSNSVLHGNLYVGGVGNMRINSALRVLKQNLTLLCAIVSERGQPMALKEVMRACFELFMRVLLAGGNNRMFCQLDHPAIEEDFELLKSLFCTFLSADDMVERESEVVQGVLALMGQSTEQLIEDFNSVATESCGEGHKIPIPPTTANWSRSDANTILRVLCARKDRAANHFLKKTFHMAKRGTGVRAI</sequence>
<evidence type="ECO:0000313" key="5">
    <source>
        <dbReference type="Proteomes" id="UP000298416"/>
    </source>
</evidence>
<dbReference type="PANTHER" id="PTHR31280:SF1">
    <property type="entry name" value="OS03G0138600 PROTEIN"/>
    <property type="match status" value="1"/>
</dbReference>
<dbReference type="EMBL" id="PNBA02000017">
    <property type="protein sequence ID" value="KAG6394882.1"/>
    <property type="molecule type" value="Genomic_DNA"/>
</dbReference>
<feature type="domain" description="MHD2" evidence="3">
    <location>
        <begin position="945"/>
        <end position="1053"/>
    </location>
</feature>
<dbReference type="PROSITE" id="PS51258">
    <property type="entry name" value="MHD1"/>
    <property type="match status" value="1"/>
</dbReference>
<keyword evidence="5" id="KW-1185">Reference proteome</keyword>
<dbReference type="InterPro" id="IPR008528">
    <property type="entry name" value="unc-13_homologue"/>
</dbReference>
<feature type="compositionally biased region" description="Low complexity" evidence="1">
    <location>
        <begin position="246"/>
        <end position="257"/>
    </location>
</feature>
<protein>
    <submittedName>
        <fullName evidence="4">Uncharacterized protein</fullName>
    </submittedName>
</protein>
<dbReference type="InterPro" id="IPR014772">
    <property type="entry name" value="Munc13_dom-2"/>
</dbReference>
<reference evidence="4" key="2">
    <citation type="submission" date="2020-08" db="EMBL/GenBank/DDBJ databases">
        <title>Plant Genome Project.</title>
        <authorList>
            <person name="Zhang R.-G."/>
        </authorList>
    </citation>
    <scope>NUCLEOTIDE SEQUENCE</scope>
    <source>
        <strain evidence="4">Huo1</strain>
        <tissue evidence="4">Leaf</tissue>
    </source>
</reference>
<dbReference type="InterPro" id="IPR014770">
    <property type="entry name" value="Munc13_1"/>
</dbReference>
<reference evidence="4" key="1">
    <citation type="submission" date="2018-01" db="EMBL/GenBank/DDBJ databases">
        <authorList>
            <person name="Mao J.F."/>
        </authorList>
    </citation>
    <scope>NUCLEOTIDE SEQUENCE</scope>
    <source>
        <strain evidence="4">Huo1</strain>
        <tissue evidence="4">Leaf</tissue>
    </source>
</reference>
<accession>A0A8X8WH51</accession>
<evidence type="ECO:0000313" key="4">
    <source>
        <dbReference type="EMBL" id="KAG6394882.1"/>
    </source>
</evidence>
<dbReference type="InterPro" id="IPR057984">
    <property type="entry name" value="PATROL1_C"/>
</dbReference>
<feature type="region of interest" description="Disordered" evidence="1">
    <location>
        <begin position="121"/>
        <end position="150"/>
    </location>
</feature>
<name>A0A8X8WH51_SALSN</name>
<dbReference type="Proteomes" id="UP000298416">
    <property type="component" value="Unassembled WGS sequence"/>
</dbReference>
<dbReference type="PROSITE" id="PS51259">
    <property type="entry name" value="MHD2"/>
    <property type="match status" value="1"/>
</dbReference>